<feature type="transmembrane region" description="Helical" evidence="6">
    <location>
        <begin position="122"/>
        <end position="140"/>
    </location>
</feature>
<organism evidence="8 9">
    <name type="scientific">Thalassotalea euphylliae</name>
    <dbReference type="NCBI Taxonomy" id="1655234"/>
    <lineage>
        <taxon>Bacteria</taxon>
        <taxon>Pseudomonadati</taxon>
        <taxon>Pseudomonadota</taxon>
        <taxon>Gammaproteobacteria</taxon>
        <taxon>Alteromonadales</taxon>
        <taxon>Colwelliaceae</taxon>
        <taxon>Thalassotalea</taxon>
    </lineage>
</organism>
<keyword evidence="4 6" id="KW-1133">Transmembrane helix</keyword>
<feature type="transmembrane region" description="Helical" evidence="6">
    <location>
        <begin position="275"/>
        <end position="298"/>
    </location>
</feature>
<dbReference type="Pfam" id="PF00482">
    <property type="entry name" value="T2SSF"/>
    <property type="match status" value="1"/>
</dbReference>
<keyword evidence="5 6" id="KW-0472">Membrane</keyword>
<dbReference type="InterPro" id="IPR018076">
    <property type="entry name" value="T2SS_GspF_dom"/>
</dbReference>
<dbReference type="Proteomes" id="UP000256478">
    <property type="component" value="Unassembled WGS sequence"/>
</dbReference>
<name>A0A3E0TN35_9GAMM</name>
<protein>
    <submittedName>
        <fullName evidence="8">Type II secretion system F family protein</fullName>
    </submittedName>
</protein>
<dbReference type="EMBL" id="QUOU01000001">
    <property type="protein sequence ID" value="REL25954.1"/>
    <property type="molecule type" value="Genomic_DNA"/>
</dbReference>
<dbReference type="OrthoDB" id="9810662at2"/>
<keyword evidence="3 6" id="KW-0812">Transmembrane</keyword>
<feature type="domain" description="Type II secretion system protein GspF" evidence="7">
    <location>
        <begin position="159"/>
        <end position="287"/>
    </location>
</feature>
<reference evidence="8 9" key="1">
    <citation type="submission" date="2018-08" db="EMBL/GenBank/DDBJ databases">
        <title>Thalassotalea euphylliae genome.</title>
        <authorList>
            <person name="Summers S."/>
            <person name="Rice S.A."/>
            <person name="Freckelton M.L."/>
            <person name="Nedved B.T."/>
            <person name="Hadfield M.G."/>
        </authorList>
    </citation>
    <scope>NUCLEOTIDE SEQUENCE [LARGE SCALE GENOMIC DNA]</scope>
    <source>
        <strain evidence="8 9">H1</strain>
    </source>
</reference>
<evidence type="ECO:0000256" key="1">
    <source>
        <dbReference type="ARBA" id="ARBA00004651"/>
    </source>
</evidence>
<evidence type="ECO:0000256" key="6">
    <source>
        <dbReference type="SAM" id="Phobius"/>
    </source>
</evidence>
<accession>A0A3E0TN35</accession>
<sequence length="302" mass="33970">MALFSHPVWQSQLWWLSLCLFLAGLAGSWLFLLRHRSKLKLNQRFSEYLEQESSSFEQGALFNNQQNDNQEIAKLSALLSEAGFYQKQAVRYLIASKLGLAALVATITWLAMSSNDPNNSSWFVIASLAFVANLLPDHYLKQVALNRQKEILKALPDSLDLISICLESGATFERSLAMVSEHLDDVYPVLTQEWQQTLEQLKVNPDREVAFDDLAKRCPSAEMTSLIAAVKQAEKFGSPLAQTFKNFATEMRQLNKLTLEEKVGKLSAKITLPMLLLVFLPLLIIILAPIGFQLLVALKELN</sequence>
<evidence type="ECO:0000313" key="8">
    <source>
        <dbReference type="EMBL" id="REL25954.1"/>
    </source>
</evidence>
<comment type="subcellular location">
    <subcellularLocation>
        <location evidence="1">Cell membrane</location>
        <topology evidence="1">Multi-pass membrane protein</topology>
    </subcellularLocation>
</comment>
<dbReference type="RefSeq" id="WP_116007076.1">
    <property type="nucleotide sequence ID" value="NZ_QUOU01000001.1"/>
</dbReference>
<evidence type="ECO:0000259" key="7">
    <source>
        <dbReference type="Pfam" id="PF00482"/>
    </source>
</evidence>
<gene>
    <name evidence="8" type="ORF">DXX93_04840</name>
</gene>
<evidence type="ECO:0000256" key="3">
    <source>
        <dbReference type="ARBA" id="ARBA00022692"/>
    </source>
</evidence>
<evidence type="ECO:0000313" key="9">
    <source>
        <dbReference type="Proteomes" id="UP000256478"/>
    </source>
</evidence>
<evidence type="ECO:0000256" key="2">
    <source>
        <dbReference type="ARBA" id="ARBA00022475"/>
    </source>
</evidence>
<evidence type="ECO:0000256" key="5">
    <source>
        <dbReference type="ARBA" id="ARBA00023136"/>
    </source>
</evidence>
<dbReference type="PANTHER" id="PTHR35007">
    <property type="entry name" value="INTEGRAL MEMBRANE PROTEIN-RELATED"/>
    <property type="match status" value="1"/>
</dbReference>
<dbReference type="AlphaFoldDB" id="A0A3E0TN35"/>
<feature type="transmembrane region" description="Helical" evidence="6">
    <location>
        <begin position="12"/>
        <end position="33"/>
    </location>
</feature>
<feature type="transmembrane region" description="Helical" evidence="6">
    <location>
        <begin position="89"/>
        <end position="110"/>
    </location>
</feature>
<dbReference type="PANTHER" id="PTHR35007:SF2">
    <property type="entry name" value="PILUS ASSEMBLE PROTEIN"/>
    <property type="match status" value="1"/>
</dbReference>
<evidence type="ECO:0000256" key="4">
    <source>
        <dbReference type="ARBA" id="ARBA00022989"/>
    </source>
</evidence>
<proteinExistence type="predicted"/>
<keyword evidence="2" id="KW-1003">Cell membrane</keyword>
<dbReference type="GO" id="GO:0005886">
    <property type="term" value="C:plasma membrane"/>
    <property type="evidence" value="ECO:0007669"/>
    <property type="project" value="UniProtKB-SubCell"/>
</dbReference>
<comment type="caution">
    <text evidence="8">The sequence shown here is derived from an EMBL/GenBank/DDBJ whole genome shotgun (WGS) entry which is preliminary data.</text>
</comment>